<dbReference type="Proteomes" id="UP000077066">
    <property type="component" value="Unassembled WGS sequence"/>
</dbReference>
<dbReference type="Gene3D" id="1.10.357.40">
    <property type="entry name" value="YbiA-like"/>
    <property type="match status" value="1"/>
</dbReference>
<dbReference type="EMBL" id="LWMT01000046">
    <property type="protein sequence ID" value="KZX17074.1"/>
    <property type="molecule type" value="Genomic_DNA"/>
</dbReference>
<protein>
    <submittedName>
        <fullName evidence="3">Swarming motility protein YbiA</fullName>
    </submittedName>
</protein>
<evidence type="ECO:0000313" key="3">
    <source>
        <dbReference type="EMBL" id="KZX17074.1"/>
    </source>
</evidence>
<dbReference type="Pfam" id="PF08719">
    <property type="entry name" value="NADAR"/>
    <property type="match status" value="1"/>
</dbReference>
<feature type="domain" description="NADAR" evidence="2">
    <location>
        <begin position="173"/>
        <end position="321"/>
    </location>
</feature>
<comment type="caution">
    <text evidence="3">The sequence shown here is derived from an EMBL/GenBank/DDBJ whole genome shotgun (WGS) entry which is preliminary data.</text>
</comment>
<feature type="region of interest" description="Disordered" evidence="1">
    <location>
        <begin position="141"/>
        <end position="172"/>
    </location>
</feature>
<dbReference type="STRING" id="55758.MBFIL_03560"/>
<dbReference type="SUPFAM" id="SSF143990">
    <property type="entry name" value="YbiA-like"/>
    <property type="match status" value="1"/>
</dbReference>
<evidence type="ECO:0000313" key="4">
    <source>
        <dbReference type="Proteomes" id="UP000077066"/>
    </source>
</evidence>
<accession>A0A166EW17</accession>
<evidence type="ECO:0000256" key="1">
    <source>
        <dbReference type="SAM" id="MobiDB-lite"/>
    </source>
</evidence>
<sequence>MNEFTFKNPMAPLWIMYPEIPQFSIGWRMGYGEQYLIDFNNWFKELSKLEKIEYAKLFPAPKIWINYYNFNYNNKSHDFEDLDDYWIETVQLWNKKGDMKYNLADMIEKFTNANNSGNNTNNSNNHNLDFIFFWKPQNNTNNTTNNNTTNNNTNNNNSNSSNTNTNSNSSNTNIDESFLSQWQKSYFTFDVYEYNCAEQYMMAEKARIFKDEDNLEKIMICDSPNEMKSLGREVQNFNSELWDKVKYSIVLNGNYHKFSQNNELRNYLISTGDKLLVEASSYDKIWGIGFESDEVEAKNPNLWKGQNLIGFALMEVRDELKGVYKYYNQINWEFINRKYNLKRY</sequence>
<dbReference type="OrthoDB" id="81797at2157"/>
<proteinExistence type="predicted"/>
<organism evidence="3 4">
    <name type="scientific">Methanobrevibacter filiformis</name>
    <dbReference type="NCBI Taxonomy" id="55758"/>
    <lineage>
        <taxon>Archaea</taxon>
        <taxon>Methanobacteriati</taxon>
        <taxon>Methanobacteriota</taxon>
        <taxon>Methanomada group</taxon>
        <taxon>Methanobacteria</taxon>
        <taxon>Methanobacteriales</taxon>
        <taxon>Methanobacteriaceae</taxon>
        <taxon>Methanobrevibacter</taxon>
    </lineage>
</organism>
<dbReference type="InterPro" id="IPR012816">
    <property type="entry name" value="NADAR"/>
</dbReference>
<keyword evidence="4" id="KW-1185">Reference proteome</keyword>
<dbReference type="CDD" id="cd15457">
    <property type="entry name" value="NADAR"/>
    <property type="match status" value="1"/>
</dbReference>
<name>A0A166EW17_9EURY</name>
<dbReference type="InterPro" id="IPR037238">
    <property type="entry name" value="YbiA-like_sf"/>
</dbReference>
<dbReference type="NCBIfam" id="TIGR02464">
    <property type="entry name" value="ribofla_fusion"/>
    <property type="match status" value="1"/>
</dbReference>
<reference evidence="3 4" key="1">
    <citation type="submission" date="2016-04" db="EMBL/GenBank/DDBJ databases">
        <title>Genome sequence of Methanobrevibacter filiformis DSM 11501.</title>
        <authorList>
            <person name="Poehlein A."/>
            <person name="Seedorf H."/>
            <person name="Daniel R."/>
        </authorList>
    </citation>
    <scope>NUCLEOTIDE SEQUENCE [LARGE SCALE GENOMIC DNA]</scope>
    <source>
        <strain evidence="3 4">DSM 11501</strain>
    </source>
</reference>
<dbReference type="PATRIC" id="fig|55758.3.peg.397"/>
<evidence type="ECO:0000259" key="2">
    <source>
        <dbReference type="Pfam" id="PF08719"/>
    </source>
</evidence>
<dbReference type="RefSeq" id="WP_066970924.1">
    <property type="nucleotide sequence ID" value="NZ_LWMT01000046.1"/>
</dbReference>
<gene>
    <name evidence="3" type="primary">ybiA</name>
    <name evidence="3" type="ORF">MBFIL_03560</name>
</gene>
<dbReference type="AlphaFoldDB" id="A0A166EW17"/>